<gene>
    <name evidence="2" type="ORF">L596_027444</name>
</gene>
<sequence>MLKFAWILCLVVSSVYCSLFYYTRISGPIPVGYYTQAIVQVQTKQECVDIAFNKKIAIEFMYKNESAVRCELLDHIWMIKENEEKDGQEFFMADRREF</sequence>
<accession>A0A4V5ZYR9</accession>
<proteinExistence type="predicted"/>
<evidence type="ECO:0000313" key="3">
    <source>
        <dbReference type="Proteomes" id="UP000298663"/>
    </source>
</evidence>
<protein>
    <submittedName>
        <fullName evidence="2">Uncharacterized protein</fullName>
    </submittedName>
</protein>
<feature type="chain" id="PRO_5020310483" evidence="1">
    <location>
        <begin position="18"/>
        <end position="98"/>
    </location>
</feature>
<dbReference type="AlphaFoldDB" id="A0A4V5ZYR9"/>
<evidence type="ECO:0000313" key="2">
    <source>
        <dbReference type="EMBL" id="TKR63635.1"/>
    </source>
</evidence>
<name>A0A4V5ZYR9_STECR</name>
<reference evidence="2 3" key="2">
    <citation type="journal article" date="2019" name="G3 (Bethesda)">
        <title>Hybrid Assembly of the Genome of the Entomopathogenic Nematode Steinernema carpocapsae Identifies the X-Chromosome.</title>
        <authorList>
            <person name="Serra L."/>
            <person name="Macchietto M."/>
            <person name="Macias-Munoz A."/>
            <person name="McGill C.J."/>
            <person name="Rodriguez I.M."/>
            <person name="Rodriguez B."/>
            <person name="Murad R."/>
            <person name="Mortazavi A."/>
        </authorList>
    </citation>
    <scope>NUCLEOTIDE SEQUENCE [LARGE SCALE GENOMIC DNA]</scope>
    <source>
        <strain evidence="2 3">ALL</strain>
    </source>
</reference>
<comment type="caution">
    <text evidence="2">The sequence shown here is derived from an EMBL/GenBank/DDBJ whole genome shotgun (WGS) entry which is preliminary data.</text>
</comment>
<keyword evidence="3" id="KW-1185">Reference proteome</keyword>
<feature type="signal peptide" evidence="1">
    <location>
        <begin position="1"/>
        <end position="17"/>
    </location>
</feature>
<organism evidence="2 3">
    <name type="scientific">Steinernema carpocapsae</name>
    <name type="common">Entomopathogenic nematode</name>
    <dbReference type="NCBI Taxonomy" id="34508"/>
    <lineage>
        <taxon>Eukaryota</taxon>
        <taxon>Metazoa</taxon>
        <taxon>Ecdysozoa</taxon>
        <taxon>Nematoda</taxon>
        <taxon>Chromadorea</taxon>
        <taxon>Rhabditida</taxon>
        <taxon>Tylenchina</taxon>
        <taxon>Panagrolaimomorpha</taxon>
        <taxon>Strongyloidoidea</taxon>
        <taxon>Steinernematidae</taxon>
        <taxon>Steinernema</taxon>
    </lineage>
</organism>
<dbReference type="Proteomes" id="UP000298663">
    <property type="component" value="Unassembled WGS sequence"/>
</dbReference>
<dbReference type="EMBL" id="AZBU02000010">
    <property type="protein sequence ID" value="TKR63635.1"/>
    <property type="molecule type" value="Genomic_DNA"/>
</dbReference>
<keyword evidence="1" id="KW-0732">Signal</keyword>
<evidence type="ECO:0000256" key="1">
    <source>
        <dbReference type="SAM" id="SignalP"/>
    </source>
</evidence>
<reference evidence="2 3" key="1">
    <citation type="journal article" date="2015" name="Genome Biol.">
        <title>Comparative genomics of Steinernema reveals deeply conserved gene regulatory networks.</title>
        <authorList>
            <person name="Dillman A.R."/>
            <person name="Macchietto M."/>
            <person name="Porter C.F."/>
            <person name="Rogers A."/>
            <person name="Williams B."/>
            <person name="Antoshechkin I."/>
            <person name="Lee M.M."/>
            <person name="Goodwin Z."/>
            <person name="Lu X."/>
            <person name="Lewis E.E."/>
            <person name="Goodrich-Blair H."/>
            <person name="Stock S.P."/>
            <person name="Adams B.J."/>
            <person name="Sternberg P.W."/>
            <person name="Mortazavi A."/>
        </authorList>
    </citation>
    <scope>NUCLEOTIDE SEQUENCE [LARGE SCALE GENOMIC DNA]</scope>
    <source>
        <strain evidence="2 3">ALL</strain>
    </source>
</reference>